<keyword evidence="2" id="KW-1185">Reference proteome</keyword>
<protein>
    <submittedName>
        <fullName evidence="1">Uncharacterized protein</fullName>
    </submittedName>
</protein>
<evidence type="ECO:0000313" key="1">
    <source>
        <dbReference type="EMBL" id="ETO18635.1"/>
    </source>
</evidence>
<reference evidence="1 2" key="1">
    <citation type="journal article" date="2013" name="Curr. Biol.">
        <title>The Genome of the Foraminiferan Reticulomyxa filosa.</title>
        <authorList>
            <person name="Glockner G."/>
            <person name="Hulsmann N."/>
            <person name="Schleicher M."/>
            <person name="Noegel A.A."/>
            <person name="Eichinger L."/>
            <person name="Gallinger C."/>
            <person name="Pawlowski J."/>
            <person name="Sierra R."/>
            <person name="Euteneuer U."/>
            <person name="Pillet L."/>
            <person name="Moustafa A."/>
            <person name="Platzer M."/>
            <person name="Groth M."/>
            <person name="Szafranski K."/>
            <person name="Schliwa M."/>
        </authorList>
    </citation>
    <scope>NUCLEOTIDE SEQUENCE [LARGE SCALE GENOMIC DNA]</scope>
</reference>
<proteinExistence type="predicted"/>
<evidence type="ECO:0000313" key="2">
    <source>
        <dbReference type="Proteomes" id="UP000023152"/>
    </source>
</evidence>
<organism evidence="1 2">
    <name type="scientific">Reticulomyxa filosa</name>
    <dbReference type="NCBI Taxonomy" id="46433"/>
    <lineage>
        <taxon>Eukaryota</taxon>
        <taxon>Sar</taxon>
        <taxon>Rhizaria</taxon>
        <taxon>Retaria</taxon>
        <taxon>Foraminifera</taxon>
        <taxon>Monothalamids</taxon>
        <taxon>Reticulomyxidae</taxon>
        <taxon>Reticulomyxa</taxon>
    </lineage>
</organism>
<dbReference type="EMBL" id="ASPP01014628">
    <property type="protein sequence ID" value="ETO18635.1"/>
    <property type="molecule type" value="Genomic_DNA"/>
</dbReference>
<gene>
    <name evidence="1" type="ORF">RFI_18630</name>
</gene>
<accession>X6MX82</accession>
<name>X6MX82_RETFI</name>
<comment type="caution">
    <text evidence="1">The sequence shown here is derived from an EMBL/GenBank/DDBJ whole genome shotgun (WGS) entry which is preliminary data.</text>
</comment>
<sequence length="159" mass="19220">MYLLLPNVGPRKNDTITKCITPLFFVRLKQRINTFWKIYQKKNKINQQKHTTKIILNFRKVKIIEKDTQKKKNGTDSFFFYSRLVWVDMFQQKGKTPLSPSLRKENKELISEKTESRWYCPLFSPDLLLWRQQGHKKKKGNTNNRNLIQQAFFPFFFLI</sequence>
<dbReference type="Proteomes" id="UP000023152">
    <property type="component" value="Unassembled WGS sequence"/>
</dbReference>
<dbReference type="AlphaFoldDB" id="X6MX82"/>